<reference evidence="1 2" key="1">
    <citation type="submission" date="2024-03" db="EMBL/GenBank/DDBJ databases">
        <title>The Acrasis kona genome and developmental transcriptomes reveal deep origins of eukaryotic multicellular pathways.</title>
        <authorList>
            <person name="Sheikh S."/>
            <person name="Fu C.-J."/>
            <person name="Brown M.W."/>
            <person name="Baldauf S.L."/>
        </authorList>
    </citation>
    <scope>NUCLEOTIDE SEQUENCE [LARGE SCALE GENOMIC DNA]</scope>
    <source>
        <strain evidence="1 2">ATCC MYA-3509</strain>
    </source>
</reference>
<dbReference type="AlphaFoldDB" id="A0AAW2YR59"/>
<dbReference type="EMBL" id="JAOPGA020000556">
    <property type="protein sequence ID" value="KAL0479431.1"/>
    <property type="molecule type" value="Genomic_DNA"/>
</dbReference>
<protein>
    <submittedName>
        <fullName evidence="1">Uncharacterized protein</fullName>
    </submittedName>
</protein>
<sequence length="79" mass="9136">METHHIQSLDISLDEDVENNYQQDHVPDILNPYLGISKPIQTYQMVNEVVYMSPICVRARPVRKNLSLKNRPTLTISTN</sequence>
<dbReference type="Proteomes" id="UP001431209">
    <property type="component" value="Unassembled WGS sequence"/>
</dbReference>
<evidence type="ECO:0000313" key="1">
    <source>
        <dbReference type="EMBL" id="KAL0479431.1"/>
    </source>
</evidence>
<evidence type="ECO:0000313" key="2">
    <source>
        <dbReference type="Proteomes" id="UP001431209"/>
    </source>
</evidence>
<comment type="caution">
    <text evidence="1">The sequence shown here is derived from an EMBL/GenBank/DDBJ whole genome shotgun (WGS) entry which is preliminary data.</text>
</comment>
<accession>A0AAW2YR59</accession>
<proteinExistence type="predicted"/>
<name>A0AAW2YR59_9EUKA</name>
<gene>
    <name evidence="1" type="ORF">AKO1_007693</name>
</gene>
<organism evidence="1 2">
    <name type="scientific">Acrasis kona</name>
    <dbReference type="NCBI Taxonomy" id="1008807"/>
    <lineage>
        <taxon>Eukaryota</taxon>
        <taxon>Discoba</taxon>
        <taxon>Heterolobosea</taxon>
        <taxon>Tetramitia</taxon>
        <taxon>Eutetramitia</taxon>
        <taxon>Acrasidae</taxon>
        <taxon>Acrasis</taxon>
    </lineage>
</organism>
<keyword evidence="2" id="KW-1185">Reference proteome</keyword>